<evidence type="ECO:0000313" key="2">
    <source>
        <dbReference type="Proteomes" id="UP000032811"/>
    </source>
</evidence>
<feature type="non-terminal residue" evidence="1">
    <location>
        <position position="17"/>
    </location>
</feature>
<gene>
    <name evidence="1" type="ORF">ATCC9714_32911</name>
</gene>
<protein>
    <submittedName>
        <fullName evidence="1">Uncharacterized protein</fullName>
    </submittedName>
</protein>
<evidence type="ECO:0000313" key="1">
    <source>
        <dbReference type="EMBL" id="CEJ75404.1"/>
    </source>
</evidence>
<dbReference type="Proteomes" id="UP000032811">
    <property type="component" value="Chromosome 1"/>
</dbReference>
<organism evidence="1 2">
    <name type="scientific">Paraclostridium sordellii</name>
    <name type="common">Clostridium sordellii</name>
    <dbReference type="NCBI Taxonomy" id="1505"/>
    <lineage>
        <taxon>Bacteria</taxon>
        <taxon>Bacillati</taxon>
        <taxon>Bacillota</taxon>
        <taxon>Clostridia</taxon>
        <taxon>Peptostreptococcales</taxon>
        <taxon>Peptostreptococcaceae</taxon>
        <taxon>Paraclostridium</taxon>
    </lineage>
</organism>
<keyword evidence="2" id="KW-1185">Reference proteome</keyword>
<accession>A0ABM9RTJ4</accession>
<sequence length="17" mass="1743">MPACHAGGRGFESLPGR</sequence>
<reference evidence="1 2" key="1">
    <citation type="submission" date="2014-11" db="EMBL/GenBank/DDBJ databases">
        <authorList>
            <person name="Aslett M.A."/>
            <person name="De Silva N."/>
        </authorList>
    </citation>
    <scope>NUCLEOTIDE SEQUENCE [LARGE SCALE GENOMIC DNA]</scope>
    <source>
        <strain evidence="1 2">ATCC9714</strain>
    </source>
</reference>
<name>A0ABM9RTJ4_PARSO</name>
<dbReference type="EMBL" id="LN679998">
    <property type="protein sequence ID" value="CEJ75404.1"/>
    <property type="molecule type" value="Genomic_DNA"/>
</dbReference>
<proteinExistence type="predicted"/>